<keyword evidence="5 6" id="KW-0560">Oxidoreductase</keyword>
<dbReference type="InterPro" id="IPR009100">
    <property type="entry name" value="AcylCoA_DH/oxidase_NM_dom_sf"/>
</dbReference>
<dbReference type="InterPro" id="IPR009075">
    <property type="entry name" value="AcylCo_DH/oxidase_C"/>
</dbReference>
<feature type="domain" description="Acyl-CoA dehydrogenase/oxidase N-terminal" evidence="9">
    <location>
        <begin position="23"/>
        <end position="133"/>
    </location>
</feature>
<evidence type="ECO:0000256" key="1">
    <source>
        <dbReference type="ARBA" id="ARBA00001974"/>
    </source>
</evidence>
<dbReference type="InterPro" id="IPR036250">
    <property type="entry name" value="AcylCo_DH-like_C"/>
</dbReference>
<evidence type="ECO:0000259" key="9">
    <source>
        <dbReference type="Pfam" id="PF02771"/>
    </source>
</evidence>
<dbReference type="Gene3D" id="1.20.140.10">
    <property type="entry name" value="Butyryl-CoA Dehydrogenase, subunit A, domain 3"/>
    <property type="match status" value="1"/>
</dbReference>
<comment type="cofactor">
    <cofactor evidence="1 6">
        <name>FAD</name>
        <dbReference type="ChEBI" id="CHEBI:57692"/>
    </cofactor>
</comment>
<reference evidence="11" key="1">
    <citation type="journal article" date="2019" name="Int. J. Syst. Evol. Microbiol.">
        <title>The Global Catalogue of Microorganisms (GCM) 10K type strain sequencing project: providing services to taxonomists for standard genome sequencing and annotation.</title>
        <authorList>
            <consortium name="The Broad Institute Genomics Platform"/>
            <consortium name="The Broad Institute Genome Sequencing Center for Infectious Disease"/>
            <person name="Wu L."/>
            <person name="Ma J."/>
        </authorList>
    </citation>
    <scope>NUCLEOTIDE SEQUENCE [LARGE SCALE GENOMIC DNA]</scope>
    <source>
        <strain evidence="11">JCM 18055</strain>
    </source>
</reference>
<evidence type="ECO:0000313" key="10">
    <source>
        <dbReference type="EMBL" id="GAA4679462.1"/>
    </source>
</evidence>
<evidence type="ECO:0000256" key="3">
    <source>
        <dbReference type="ARBA" id="ARBA00022630"/>
    </source>
</evidence>
<keyword evidence="4 6" id="KW-0274">FAD</keyword>
<dbReference type="Pfam" id="PF02771">
    <property type="entry name" value="Acyl-CoA_dh_N"/>
    <property type="match status" value="1"/>
</dbReference>
<dbReference type="SUPFAM" id="SSF56645">
    <property type="entry name" value="Acyl-CoA dehydrogenase NM domain-like"/>
    <property type="match status" value="1"/>
</dbReference>
<dbReference type="InterPro" id="IPR052161">
    <property type="entry name" value="Mycobact_Acyl-CoA_DH"/>
</dbReference>
<dbReference type="RefSeq" id="WP_345378736.1">
    <property type="nucleotide sequence ID" value="NZ_BAABIC010000003.1"/>
</dbReference>
<evidence type="ECO:0000313" key="11">
    <source>
        <dbReference type="Proteomes" id="UP001500325"/>
    </source>
</evidence>
<keyword evidence="3 6" id="KW-0285">Flavoprotein</keyword>
<comment type="similarity">
    <text evidence="2 6">Belongs to the acyl-CoA dehydrogenase family.</text>
</comment>
<dbReference type="InterPro" id="IPR046373">
    <property type="entry name" value="Acyl-CoA_Oxase/DH_mid-dom_sf"/>
</dbReference>
<dbReference type="SUPFAM" id="SSF47203">
    <property type="entry name" value="Acyl-CoA dehydrogenase C-terminal domain-like"/>
    <property type="match status" value="1"/>
</dbReference>
<dbReference type="Proteomes" id="UP001500325">
    <property type="component" value="Unassembled WGS sequence"/>
</dbReference>
<dbReference type="Gene3D" id="2.40.110.10">
    <property type="entry name" value="Butyryl-CoA Dehydrogenase, subunit A, domain 2"/>
    <property type="match status" value="1"/>
</dbReference>
<dbReference type="Gene3D" id="1.10.540.10">
    <property type="entry name" value="Acyl-CoA dehydrogenase/oxidase, N-terminal domain"/>
    <property type="match status" value="1"/>
</dbReference>
<feature type="domain" description="Acyl-CoA oxidase/dehydrogenase middle" evidence="8">
    <location>
        <begin position="138"/>
        <end position="233"/>
    </location>
</feature>
<comment type="caution">
    <text evidence="10">The sequence shown here is derived from an EMBL/GenBank/DDBJ whole genome shotgun (WGS) entry which is preliminary data.</text>
</comment>
<organism evidence="10 11">
    <name type="scientific">Pseudonocardia yuanmonensis</name>
    <dbReference type="NCBI Taxonomy" id="1095914"/>
    <lineage>
        <taxon>Bacteria</taxon>
        <taxon>Bacillati</taxon>
        <taxon>Actinomycetota</taxon>
        <taxon>Actinomycetes</taxon>
        <taxon>Pseudonocardiales</taxon>
        <taxon>Pseudonocardiaceae</taxon>
        <taxon>Pseudonocardia</taxon>
    </lineage>
</organism>
<dbReference type="InterPro" id="IPR006089">
    <property type="entry name" value="Acyl-CoA_DH_CS"/>
</dbReference>
<dbReference type="InterPro" id="IPR006091">
    <property type="entry name" value="Acyl-CoA_Oxase/DH_mid-dom"/>
</dbReference>
<evidence type="ECO:0000256" key="2">
    <source>
        <dbReference type="ARBA" id="ARBA00009347"/>
    </source>
</evidence>
<evidence type="ECO:0000256" key="5">
    <source>
        <dbReference type="ARBA" id="ARBA00023002"/>
    </source>
</evidence>
<feature type="domain" description="Acyl-CoA dehydrogenase/oxidase C-terminal" evidence="7">
    <location>
        <begin position="289"/>
        <end position="390"/>
    </location>
</feature>
<dbReference type="InterPro" id="IPR013786">
    <property type="entry name" value="AcylCoA_DH/ox_N"/>
</dbReference>
<dbReference type="PROSITE" id="PS00072">
    <property type="entry name" value="ACYL_COA_DH_1"/>
    <property type="match status" value="1"/>
</dbReference>
<dbReference type="PANTHER" id="PTHR43292">
    <property type="entry name" value="ACYL-COA DEHYDROGENASE"/>
    <property type="match status" value="1"/>
</dbReference>
<accession>A0ABP8W4W6</accession>
<evidence type="ECO:0000256" key="4">
    <source>
        <dbReference type="ARBA" id="ARBA00022827"/>
    </source>
</evidence>
<dbReference type="InterPro" id="IPR037069">
    <property type="entry name" value="AcylCoA_DH/ox_N_sf"/>
</dbReference>
<gene>
    <name evidence="10" type="ORF">GCM10023215_10700</name>
</gene>
<dbReference type="Pfam" id="PF00441">
    <property type="entry name" value="Acyl-CoA_dh_1"/>
    <property type="match status" value="1"/>
</dbReference>
<dbReference type="PANTHER" id="PTHR43292:SF4">
    <property type="entry name" value="ACYL-COA DEHYDROGENASE FADE34"/>
    <property type="match status" value="1"/>
</dbReference>
<dbReference type="Pfam" id="PF02770">
    <property type="entry name" value="Acyl-CoA_dh_M"/>
    <property type="match status" value="1"/>
</dbReference>
<sequence>MTDTMATLPDLVPPPVELPERVAALRAEVRAFLAEERAAGAWRPRADTWLSGWDERFTKELARRGWLGMTIPTEYGGHGRGALDRYVVTEELLAAGAPVAAHWVADRQIGPSLMRFGTEEQRQKFLPGIAAGEVYFGIGMSEPDSGSDLASVRSKADRVDGGWELTGTKVWTSGAHHAHAFFALVRTSPKEDGNRHAGLSQLIVDLKAPGVTIRPIPLLTGAHHFNEVVFDQVFIPDSMVLGEIGQGWHQVTSELAFERSGPERYLSTFPLLVALLGEISAQDLDAGRRRDLGGLVSRYWTLRRMSLAIAGALDAGQAPELAAAVVKDLGTRFENEVIDAARLLVSIPPDRGARQGGYARLLADAVLHAPGFTLRGGTNEILRGIVARGLGLR</sequence>
<proteinExistence type="inferred from homology"/>
<evidence type="ECO:0000256" key="6">
    <source>
        <dbReference type="RuleBase" id="RU362125"/>
    </source>
</evidence>
<dbReference type="EMBL" id="BAABIC010000003">
    <property type="protein sequence ID" value="GAA4679462.1"/>
    <property type="molecule type" value="Genomic_DNA"/>
</dbReference>
<evidence type="ECO:0000259" key="7">
    <source>
        <dbReference type="Pfam" id="PF00441"/>
    </source>
</evidence>
<name>A0ABP8W4W6_9PSEU</name>
<keyword evidence="11" id="KW-1185">Reference proteome</keyword>
<evidence type="ECO:0000259" key="8">
    <source>
        <dbReference type="Pfam" id="PF02770"/>
    </source>
</evidence>
<protein>
    <submittedName>
        <fullName evidence="10">Acyl-CoA dehydrogenase family protein</fullName>
    </submittedName>
</protein>